<dbReference type="EMBL" id="GL379791">
    <property type="protein sequence ID" value="EGT52277.1"/>
    <property type="molecule type" value="Genomic_DNA"/>
</dbReference>
<feature type="region of interest" description="Disordered" evidence="1">
    <location>
        <begin position="1"/>
        <end position="119"/>
    </location>
</feature>
<evidence type="ECO:0000313" key="4">
    <source>
        <dbReference type="EMBL" id="EGT52277.1"/>
    </source>
</evidence>
<evidence type="ECO:0008006" key="6">
    <source>
        <dbReference type="Google" id="ProtNLM"/>
    </source>
</evidence>
<dbReference type="SMART" id="SM00194">
    <property type="entry name" value="PTPc"/>
    <property type="match status" value="1"/>
</dbReference>
<feature type="compositionally biased region" description="Basic residues" evidence="1">
    <location>
        <begin position="1"/>
        <end position="19"/>
    </location>
</feature>
<dbReference type="PROSITE" id="PS50055">
    <property type="entry name" value="TYR_PHOSPHATASE_PTP"/>
    <property type="match status" value="1"/>
</dbReference>
<dbReference type="InterPro" id="IPR003595">
    <property type="entry name" value="Tyr_Pase_cat"/>
</dbReference>
<feature type="compositionally biased region" description="Basic and acidic residues" evidence="1">
    <location>
        <begin position="87"/>
        <end position="102"/>
    </location>
</feature>
<accession>G0MER4</accession>
<evidence type="ECO:0000259" key="2">
    <source>
        <dbReference type="PROSITE" id="PS50055"/>
    </source>
</evidence>
<dbReference type="eggNOG" id="KOG0789">
    <property type="taxonomic scope" value="Eukaryota"/>
</dbReference>
<name>G0MER4_CAEBE</name>
<dbReference type="Proteomes" id="UP000008068">
    <property type="component" value="Unassembled WGS sequence"/>
</dbReference>
<dbReference type="GO" id="GO:0004725">
    <property type="term" value="F:protein tyrosine phosphatase activity"/>
    <property type="evidence" value="ECO:0007669"/>
    <property type="project" value="InterPro"/>
</dbReference>
<evidence type="ECO:0000256" key="1">
    <source>
        <dbReference type="SAM" id="MobiDB-lite"/>
    </source>
</evidence>
<dbReference type="STRING" id="135651.G0MER4"/>
<dbReference type="HOGENOM" id="CLU_610079_0_0_1"/>
<dbReference type="InParanoid" id="G0MER4"/>
<dbReference type="InterPro" id="IPR029021">
    <property type="entry name" value="Prot-tyrosine_phosphatase-like"/>
</dbReference>
<dbReference type="InterPro" id="IPR000387">
    <property type="entry name" value="Tyr_Pase_dom"/>
</dbReference>
<feature type="compositionally biased region" description="Basic and acidic residues" evidence="1">
    <location>
        <begin position="38"/>
        <end position="55"/>
    </location>
</feature>
<dbReference type="CDD" id="cd00047">
    <property type="entry name" value="PTPc"/>
    <property type="match status" value="1"/>
</dbReference>
<sequence length="493" mass="56043">MMKKNKQTKGKQKTSKKPSRGGTQSDEKPENTLDEDEHEHKPPVSKEPFSKEPMSKEPIQASKEKGGITAALNQTKKLLTGKKTVVKSKEKEKDKTSREKKMPSVSLPAAEKTERETNGGGQCQEKVIAAAKGLCRYLIDMKESSLSTYFDERLAKYTPTNCTFNEWEKNMSKNRSKEYKVSDASRVPIEVAGKPAYINASYIKLDPVCSEFILTQYPLKDTIHDFWRMVSQKKVNRIVTIFEPYVDEAIEEFNKVPSLISPGPVTTPDSMNGPVINLSQKSQTREQIMSMSVRCETNQVKSSFFPLFTDHYMNLDNWLINTRKVEIDERNKNWMSLYTVEIVAEECSEANYIRVFNCTTWPWKKVPNEEKKLLALVRAPFKDESPLVAKQDKSEPIVVMCDLGLDRSATVVLTTVIIELVLAGKTPDCDALFKKMRDQRPNVFTMSIFYTYAIRSALQYLKMKLKIIHGTGIGAINPMITEALNKVPFVSKK</sequence>
<feature type="domain" description="Tyrosine-protein phosphatase" evidence="2">
    <location>
        <begin position="168"/>
        <end position="460"/>
    </location>
</feature>
<dbReference type="PANTHER" id="PTHR23219">
    <property type="entry name" value="TYROSINE-PROTEIN PHOSPHATASE C15H7.3-RELATED"/>
    <property type="match status" value="1"/>
</dbReference>
<dbReference type="InterPro" id="IPR000242">
    <property type="entry name" value="PTP_cat"/>
</dbReference>
<keyword evidence="5" id="KW-1185">Reference proteome</keyword>
<evidence type="ECO:0000259" key="3">
    <source>
        <dbReference type="PROSITE" id="PS50056"/>
    </source>
</evidence>
<dbReference type="SUPFAM" id="SSF52799">
    <property type="entry name" value="(Phosphotyrosine protein) phosphatases II"/>
    <property type="match status" value="1"/>
</dbReference>
<dbReference type="SMART" id="SM00404">
    <property type="entry name" value="PTPc_motif"/>
    <property type="match status" value="1"/>
</dbReference>
<dbReference type="Pfam" id="PF00102">
    <property type="entry name" value="Y_phosphatase"/>
    <property type="match status" value="2"/>
</dbReference>
<dbReference type="PRINTS" id="PR00700">
    <property type="entry name" value="PRTYPHPHTASE"/>
</dbReference>
<reference evidence="5" key="1">
    <citation type="submission" date="2011-07" db="EMBL/GenBank/DDBJ databases">
        <authorList>
            <consortium name="Caenorhabditis brenneri Sequencing and Analysis Consortium"/>
            <person name="Wilson R.K."/>
        </authorList>
    </citation>
    <scope>NUCLEOTIDE SEQUENCE [LARGE SCALE GENOMIC DNA]</scope>
    <source>
        <strain evidence="5">PB2801</strain>
    </source>
</reference>
<gene>
    <name evidence="4" type="ORF">CAEBREN_06725</name>
</gene>
<dbReference type="PROSITE" id="PS50056">
    <property type="entry name" value="TYR_PHOSPHATASE_2"/>
    <property type="match status" value="1"/>
</dbReference>
<proteinExistence type="predicted"/>
<feature type="domain" description="Tyrosine specific protein phosphatases" evidence="3">
    <location>
        <begin position="371"/>
        <end position="451"/>
    </location>
</feature>
<dbReference type="FunCoup" id="G0MER4">
    <property type="interactions" value="2011"/>
</dbReference>
<dbReference type="AlphaFoldDB" id="G0MER4"/>
<dbReference type="OrthoDB" id="165498at2759"/>
<protein>
    <recommendedName>
        <fullName evidence="6">Tyrosine-protein phosphatase domain-containing protein</fullName>
    </recommendedName>
</protein>
<dbReference type="Gene3D" id="3.90.190.10">
    <property type="entry name" value="Protein tyrosine phosphatase superfamily"/>
    <property type="match status" value="1"/>
</dbReference>
<evidence type="ECO:0000313" key="5">
    <source>
        <dbReference type="Proteomes" id="UP000008068"/>
    </source>
</evidence>
<dbReference type="PANTHER" id="PTHR23219:SF16">
    <property type="entry name" value="TYROSINE-PROTEIN PHOSPHATASE DOMAIN-CONTAINING PROTEIN"/>
    <property type="match status" value="1"/>
</dbReference>
<organism evidence="5">
    <name type="scientific">Caenorhabditis brenneri</name>
    <name type="common">Nematode worm</name>
    <dbReference type="NCBI Taxonomy" id="135651"/>
    <lineage>
        <taxon>Eukaryota</taxon>
        <taxon>Metazoa</taxon>
        <taxon>Ecdysozoa</taxon>
        <taxon>Nematoda</taxon>
        <taxon>Chromadorea</taxon>
        <taxon>Rhabditida</taxon>
        <taxon>Rhabditina</taxon>
        <taxon>Rhabditomorpha</taxon>
        <taxon>Rhabditoidea</taxon>
        <taxon>Rhabditidae</taxon>
        <taxon>Peloderinae</taxon>
        <taxon>Caenorhabditis</taxon>
    </lineage>
</organism>